<feature type="compositionally biased region" description="Basic and acidic residues" evidence="2">
    <location>
        <begin position="122"/>
        <end position="133"/>
    </location>
</feature>
<protein>
    <submittedName>
        <fullName evidence="3">Uncharacterized protein</fullName>
    </submittedName>
</protein>
<organism evidence="3 4">
    <name type="scientific">Polarella glacialis</name>
    <name type="common">Dinoflagellate</name>
    <dbReference type="NCBI Taxonomy" id="89957"/>
    <lineage>
        <taxon>Eukaryota</taxon>
        <taxon>Sar</taxon>
        <taxon>Alveolata</taxon>
        <taxon>Dinophyceae</taxon>
        <taxon>Suessiales</taxon>
        <taxon>Suessiaceae</taxon>
        <taxon>Polarella</taxon>
    </lineage>
</organism>
<dbReference type="EMBL" id="CAJNNW010034524">
    <property type="protein sequence ID" value="CAE8723044.1"/>
    <property type="molecule type" value="Genomic_DNA"/>
</dbReference>
<dbReference type="Proteomes" id="UP000626109">
    <property type="component" value="Unassembled WGS sequence"/>
</dbReference>
<feature type="non-terminal residue" evidence="3">
    <location>
        <position position="1"/>
    </location>
</feature>
<accession>A0A813L5Q1</accession>
<evidence type="ECO:0000313" key="3">
    <source>
        <dbReference type="EMBL" id="CAE8723044.1"/>
    </source>
</evidence>
<evidence type="ECO:0000313" key="4">
    <source>
        <dbReference type="Proteomes" id="UP000626109"/>
    </source>
</evidence>
<comment type="caution">
    <text evidence="3">The sequence shown here is derived from an EMBL/GenBank/DDBJ whole genome shotgun (WGS) entry which is preliminary data.</text>
</comment>
<keyword evidence="1" id="KW-0175">Coiled coil</keyword>
<dbReference type="AlphaFoldDB" id="A0A813L5Q1"/>
<gene>
    <name evidence="3" type="ORF">PGLA2088_LOCUS42900</name>
</gene>
<evidence type="ECO:0000256" key="1">
    <source>
        <dbReference type="SAM" id="Coils"/>
    </source>
</evidence>
<feature type="region of interest" description="Disordered" evidence="2">
    <location>
        <begin position="61"/>
        <end position="84"/>
    </location>
</feature>
<reference evidence="3" key="1">
    <citation type="submission" date="2021-02" db="EMBL/GenBank/DDBJ databases">
        <authorList>
            <person name="Dougan E. K."/>
            <person name="Rhodes N."/>
            <person name="Thang M."/>
            <person name="Chan C."/>
        </authorList>
    </citation>
    <scope>NUCLEOTIDE SEQUENCE</scope>
</reference>
<feature type="region of interest" description="Disordered" evidence="2">
    <location>
        <begin position="122"/>
        <end position="145"/>
    </location>
</feature>
<evidence type="ECO:0000256" key="2">
    <source>
        <dbReference type="SAM" id="MobiDB-lite"/>
    </source>
</evidence>
<feature type="non-terminal residue" evidence="3">
    <location>
        <position position="214"/>
    </location>
</feature>
<name>A0A813L5Q1_POLGL</name>
<feature type="coiled-coil region" evidence="1">
    <location>
        <begin position="9"/>
        <end position="36"/>
    </location>
</feature>
<proteinExistence type="predicted"/>
<sequence>GQSSHELRSEQLKVDAKRQSELLKALSDKVAGLEEKSTASPQKATNLAIVVGPELKEVKDDVKDPRAKVDSLSSELGKAPKGDDEVRAKLASFGKALEDVQKSSDVSDDKLSELLERLGRMDEAHAKRMDEAQAKSPSAMASRLESLEERLGAVADLPKKMEDGLSDISAQKQSLVELSGKQSSFSKELDSQIEKLRDSLEEDISASKADLRKE</sequence>